<dbReference type="Proteomes" id="UP000192247">
    <property type="component" value="Unassembled WGS sequence"/>
</dbReference>
<dbReference type="EMBL" id="MNPL01007168">
    <property type="protein sequence ID" value="OQR74918.1"/>
    <property type="molecule type" value="Genomic_DNA"/>
</dbReference>
<sequence length="185" mass="21846">MAPKRVENKRAFVPRVYQRNVAIEESVVGPRIADINRRQGIVHPVSSLVEEKEMARGELHQYERLGKQISQHRLREQMEARAREHDHIIRNALNAADFQRIQLLNGAFCRRFMPPTNAIGSRSNHAAHLRMMETRRLLDVHDAWEATKDEERRMRARKLFRPLEITAIPEIPYHRAYRKPTLYDL</sequence>
<reference evidence="1 2" key="1">
    <citation type="journal article" date="2017" name="Gigascience">
        <title>Draft genome of the honey bee ectoparasitic mite, Tropilaelaps mercedesae, is shaped by the parasitic life history.</title>
        <authorList>
            <person name="Dong X."/>
            <person name="Armstrong S.D."/>
            <person name="Xia D."/>
            <person name="Makepeace B.L."/>
            <person name="Darby A.C."/>
            <person name="Kadowaki T."/>
        </authorList>
    </citation>
    <scope>NUCLEOTIDE SEQUENCE [LARGE SCALE GENOMIC DNA]</scope>
    <source>
        <strain evidence="1">Wuxi-XJTLU</strain>
    </source>
</reference>
<evidence type="ECO:0000313" key="1">
    <source>
        <dbReference type="EMBL" id="OQR74918.1"/>
    </source>
</evidence>
<dbReference type="AlphaFoldDB" id="A0A1V9XNH6"/>
<gene>
    <name evidence="1" type="ORF">BIW11_08763</name>
</gene>
<name>A0A1V9XNH6_9ACAR</name>
<protein>
    <submittedName>
        <fullName evidence="1">Uncharacterized protein</fullName>
    </submittedName>
</protein>
<evidence type="ECO:0000313" key="2">
    <source>
        <dbReference type="Proteomes" id="UP000192247"/>
    </source>
</evidence>
<dbReference type="InParanoid" id="A0A1V9XNH6"/>
<dbReference type="OrthoDB" id="10340982at2759"/>
<keyword evidence="2" id="KW-1185">Reference proteome</keyword>
<comment type="caution">
    <text evidence="1">The sequence shown here is derived from an EMBL/GenBank/DDBJ whole genome shotgun (WGS) entry which is preliminary data.</text>
</comment>
<accession>A0A1V9XNH6</accession>
<organism evidence="1 2">
    <name type="scientific">Tropilaelaps mercedesae</name>
    <dbReference type="NCBI Taxonomy" id="418985"/>
    <lineage>
        <taxon>Eukaryota</taxon>
        <taxon>Metazoa</taxon>
        <taxon>Ecdysozoa</taxon>
        <taxon>Arthropoda</taxon>
        <taxon>Chelicerata</taxon>
        <taxon>Arachnida</taxon>
        <taxon>Acari</taxon>
        <taxon>Parasitiformes</taxon>
        <taxon>Mesostigmata</taxon>
        <taxon>Gamasina</taxon>
        <taxon>Dermanyssoidea</taxon>
        <taxon>Laelapidae</taxon>
        <taxon>Tropilaelaps</taxon>
    </lineage>
</organism>
<proteinExistence type="predicted"/>